<dbReference type="GeneID" id="4706012"/>
<protein>
    <submittedName>
        <fullName evidence="4">Isoflavone reductase family protein</fullName>
    </submittedName>
</protein>
<organism evidence="4 5">
    <name type="scientific">Aspergillus clavatus (strain ATCC 1007 / CBS 513.65 / DSM 816 / NCTC 3887 / NRRL 1 / QM 1276 / 107)</name>
    <dbReference type="NCBI Taxonomy" id="344612"/>
    <lineage>
        <taxon>Eukaryota</taxon>
        <taxon>Fungi</taxon>
        <taxon>Dikarya</taxon>
        <taxon>Ascomycota</taxon>
        <taxon>Pezizomycotina</taxon>
        <taxon>Eurotiomycetes</taxon>
        <taxon>Eurotiomycetidae</taxon>
        <taxon>Eurotiales</taxon>
        <taxon>Aspergillaceae</taxon>
        <taxon>Aspergillus</taxon>
        <taxon>Aspergillus subgen. Fumigati</taxon>
    </lineage>
</organism>
<dbReference type="InterPro" id="IPR008030">
    <property type="entry name" value="NmrA-like"/>
</dbReference>
<evidence type="ECO:0000256" key="1">
    <source>
        <dbReference type="ARBA" id="ARBA00022857"/>
    </source>
</evidence>
<dbReference type="InterPro" id="IPR045312">
    <property type="entry name" value="PCBER-like"/>
</dbReference>
<keyword evidence="5" id="KW-1185">Reference proteome</keyword>
<dbReference type="KEGG" id="act:ACLA_062680"/>
<proteinExistence type="predicted"/>
<dbReference type="Proteomes" id="UP000006701">
    <property type="component" value="Unassembled WGS sequence"/>
</dbReference>
<gene>
    <name evidence="4" type="ORF">ACLA_062680</name>
</gene>
<keyword evidence="2" id="KW-0560">Oxidoreductase</keyword>
<evidence type="ECO:0000313" key="4">
    <source>
        <dbReference type="EMBL" id="EAW12303.1"/>
    </source>
</evidence>
<dbReference type="HOGENOM" id="CLU_058266_0_0_1"/>
<dbReference type="EMBL" id="DS027050">
    <property type="protein sequence ID" value="EAW12303.1"/>
    <property type="molecule type" value="Genomic_DNA"/>
</dbReference>
<dbReference type="Gene3D" id="3.40.50.720">
    <property type="entry name" value="NAD(P)-binding Rossmann-like Domain"/>
    <property type="match status" value="1"/>
</dbReference>
<dbReference type="GO" id="GO:0016491">
    <property type="term" value="F:oxidoreductase activity"/>
    <property type="evidence" value="ECO:0007669"/>
    <property type="project" value="UniProtKB-KW"/>
</dbReference>
<feature type="domain" description="NmrA-like" evidence="3">
    <location>
        <begin position="13"/>
        <end position="234"/>
    </location>
</feature>
<dbReference type="CDD" id="cd05259">
    <property type="entry name" value="PCBER_SDR_a"/>
    <property type="match status" value="1"/>
</dbReference>
<dbReference type="PANTHER" id="PTHR47706">
    <property type="entry name" value="NMRA-LIKE FAMILY PROTEIN"/>
    <property type="match status" value="1"/>
</dbReference>
<dbReference type="PANTHER" id="PTHR47706:SF9">
    <property type="entry name" value="NMRA-LIKE DOMAIN-CONTAINING PROTEIN-RELATED"/>
    <property type="match status" value="1"/>
</dbReference>
<dbReference type="RefSeq" id="XP_001273729.1">
    <property type="nucleotide sequence ID" value="XM_001273728.1"/>
</dbReference>
<dbReference type="OrthoDB" id="9974981at2759"/>
<dbReference type="InterPro" id="IPR051609">
    <property type="entry name" value="NmrA/Isoflavone_reductase-like"/>
</dbReference>
<evidence type="ECO:0000256" key="2">
    <source>
        <dbReference type="ARBA" id="ARBA00023002"/>
    </source>
</evidence>
<dbReference type="OMA" id="EDSIGPW"/>
<accession>A1CCP6</accession>
<evidence type="ECO:0000259" key="3">
    <source>
        <dbReference type="Pfam" id="PF05368"/>
    </source>
</evidence>
<dbReference type="Gene3D" id="3.90.25.10">
    <property type="entry name" value="UDP-galactose 4-epimerase, domain 1"/>
    <property type="match status" value="1"/>
</dbReference>
<sequence length="317" mass="34901">MPSTTPLTSCPVVAIAGATGHLGKYVLSAFLSAPFHSYFSEIIVLSRDKNPTLPKQYDDRGATLTIRTYDETNLPAALDGVNILVNTIGASGHAFKEKLLRALPQTGVQVYFPSEFGVDHYVHDFPHGEWGQKKRHYALAQELVPQVKVCRVFCGLFLEDSIGPWFGFDTRNGRYESVGSSKMPISFTGCEDVGRAVASLAAMPVMAIPEVVHVGGDSKSIADIAKIMEEAGAGEIAVTEIDLVEYKREKTAEVSNKPAAYLRFLMGENKINQTPSGLGNDNELVNHEEKTWKWKTMKDLAQATEGRPWKDFPWPPK</sequence>
<dbReference type="Pfam" id="PF05368">
    <property type="entry name" value="NmrA"/>
    <property type="match status" value="1"/>
</dbReference>
<dbReference type="AlphaFoldDB" id="A1CCP6"/>
<dbReference type="eggNOG" id="ENOG502S12R">
    <property type="taxonomic scope" value="Eukaryota"/>
</dbReference>
<dbReference type="InterPro" id="IPR036291">
    <property type="entry name" value="NAD(P)-bd_dom_sf"/>
</dbReference>
<dbReference type="SUPFAM" id="SSF51735">
    <property type="entry name" value="NAD(P)-binding Rossmann-fold domains"/>
    <property type="match status" value="1"/>
</dbReference>
<dbReference type="VEuPathDB" id="FungiDB:ACLA_062680"/>
<keyword evidence="1" id="KW-0521">NADP</keyword>
<reference evidence="4 5" key="1">
    <citation type="journal article" date="2008" name="PLoS Genet.">
        <title>Genomic islands in the pathogenic filamentous fungus Aspergillus fumigatus.</title>
        <authorList>
            <person name="Fedorova N.D."/>
            <person name="Khaldi N."/>
            <person name="Joardar V.S."/>
            <person name="Maiti R."/>
            <person name="Amedeo P."/>
            <person name="Anderson M.J."/>
            <person name="Crabtree J."/>
            <person name="Silva J.C."/>
            <person name="Badger J.H."/>
            <person name="Albarraq A."/>
            <person name="Angiuoli S."/>
            <person name="Bussey H."/>
            <person name="Bowyer P."/>
            <person name="Cotty P.J."/>
            <person name="Dyer P.S."/>
            <person name="Egan A."/>
            <person name="Galens K."/>
            <person name="Fraser-Liggett C.M."/>
            <person name="Haas B.J."/>
            <person name="Inman J.M."/>
            <person name="Kent R."/>
            <person name="Lemieux S."/>
            <person name="Malavazi I."/>
            <person name="Orvis J."/>
            <person name="Roemer T."/>
            <person name="Ronning C.M."/>
            <person name="Sundaram J.P."/>
            <person name="Sutton G."/>
            <person name="Turner G."/>
            <person name="Venter J.C."/>
            <person name="White O.R."/>
            <person name="Whitty B.R."/>
            <person name="Youngman P."/>
            <person name="Wolfe K.H."/>
            <person name="Goldman G.H."/>
            <person name="Wortman J.R."/>
            <person name="Jiang B."/>
            <person name="Denning D.W."/>
            <person name="Nierman W.C."/>
        </authorList>
    </citation>
    <scope>NUCLEOTIDE SEQUENCE [LARGE SCALE GENOMIC DNA]</scope>
    <source>
        <strain evidence="5">ATCC 1007 / CBS 513.65 / DSM 816 / NCTC 3887 / NRRL 1</strain>
    </source>
</reference>
<name>A1CCP6_ASPCL</name>
<evidence type="ECO:0000313" key="5">
    <source>
        <dbReference type="Proteomes" id="UP000006701"/>
    </source>
</evidence>